<dbReference type="PANTHER" id="PTHR20275:SF43">
    <property type="entry name" value="BIFUNCTIONAL NADP PHOSPHATASE_NAD KINASE"/>
    <property type="match status" value="1"/>
</dbReference>
<keyword evidence="3" id="KW-1185">Reference proteome</keyword>
<accession>A0ABD5R1N5</accession>
<evidence type="ECO:0000313" key="2">
    <source>
        <dbReference type="EMBL" id="MFC5278827.1"/>
    </source>
</evidence>
<dbReference type="AlphaFoldDB" id="A0ABD5R1N5"/>
<dbReference type="Gene3D" id="2.60.200.30">
    <property type="entry name" value="Probable inorganic polyphosphate/atp-NAD kinase, domain 2"/>
    <property type="match status" value="1"/>
</dbReference>
<proteinExistence type="predicted"/>
<evidence type="ECO:0000313" key="3">
    <source>
        <dbReference type="Proteomes" id="UP001596118"/>
    </source>
</evidence>
<reference evidence="2 3" key="1">
    <citation type="journal article" date="2019" name="Int. J. Syst. Evol. Microbiol.">
        <title>The Global Catalogue of Microorganisms (GCM) 10K type strain sequencing project: providing services to taxonomists for standard genome sequencing and annotation.</title>
        <authorList>
            <consortium name="The Broad Institute Genomics Platform"/>
            <consortium name="The Broad Institute Genome Sequencing Center for Infectious Disease"/>
            <person name="Wu L."/>
            <person name="Ma J."/>
        </authorList>
    </citation>
    <scope>NUCLEOTIDE SEQUENCE [LARGE SCALE GENOMIC DNA]</scope>
    <source>
        <strain evidence="2 3">CGMCC 1.12124</strain>
    </source>
</reference>
<evidence type="ECO:0000256" key="1">
    <source>
        <dbReference type="SAM" id="MobiDB-lite"/>
    </source>
</evidence>
<dbReference type="SUPFAM" id="SSF111331">
    <property type="entry name" value="NAD kinase/diacylglycerol kinase-like"/>
    <property type="match status" value="1"/>
</dbReference>
<keyword evidence="2" id="KW-0808">Transferase</keyword>
<protein>
    <submittedName>
        <fullName evidence="2">ATP-NAD kinase</fullName>
    </submittedName>
</protein>
<dbReference type="PANTHER" id="PTHR20275">
    <property type="entry name" value="NAD KINASE"/>
    <property type="match status" value="1"/>
</dbReference>
<name>A0ABD5R1N5_9EURY</name>
<gene>
    <name evidence="2" type="ORF">ACFPM1_08685</name>
</gene>
<feature type="region of interest" description="Disordered" evidence="1">
    <location>
        <begin position="251"/>
        <end position="270"/>
    </location>
</feature>
<dbReference type="InterPro" id="IPR016064">
    <property type="entry name" value="NAD/diacylglycerol_kinase_sf"/>
</dbReference>
<dbReference type="Pfam" id="PF20143">
    <property type="entry name" value="NAD_kinase_C"/>
    <property type="match status" value="1"/>
</dbReference>
<feature type="region of interest" description="Disordered" evidence="1">
    <location>
        <begin position="60"/>
        <end position="79"/>
    </location>
</feature>
<dbReference type="EMBL" id="JBHSKY010000007">
    <property type="protein sequence ID" value="MFC5278827.1"/>
    <property type="molecule type" value="Genomic_DNA"/>
</dbReference>
<organism evidence="2 3">
    <name type="scientific">Halorubrum rubrum</name>
    <dbReference type="NCBI Taxonomy" id="1126240"/>
    <lineage>
        <taxon>Archaea</taxon>
        <taxon>Methanobacteriati</taxon>
        <taxon>Methanobacteriota</taxon>
        <taxon>Stenosarchaea group</taxon>
        <taxon>Halobacteria</taxon>
        <taxon>Halobacteriales</taxon>
        <taxon>Haloferacaceae</taxon>
        <taxon>Halorubrum</taxon>
    </lineage>
</organism>
<dbReference type="InterPro" id="IPR017437">
    <property type="entry name" value="ATP-NAD_kinase_PpnK-typ_C"/>
</dbReference>
<dbReference type="GO" id="GO:0016301">
    <property type="term" value="F:kinase activity"/>
    <property type="evidence" value="ECO:0007669"/>
    <property type="project" value="UniProtKB-KW"/>
</dbReference>
<feature type="compositionally biased region" description="Basic and acidic residues" evidence="1">
    <location>
        <begin position="260"/>
        <end position="270"/>
    </location>
</feature>
<comment type="caution">
    <text evidence="2">The sequence shown here is derived from an EMBL/GenBank/DDBJ whole genome shotgun (WGS) entry which is preliminary data.</text>
</comment>
<dbReference type="RefSeq" id="WP_256411240.1">
    <property type="nucleotide sequence ID" value="NZ_JANHDM010000003.1"/>
</dbReference>
<sequence>MGDPVSRVAVVGVDESVADRVERAVRAAGGRTVEPAAADAVVAVGDEAIRDALLASAPPDRRVLSPSSRVDSPPQDRVDAPVLPVLEGRHGVDPSAIRDAVRELLDGDARRVEQPVLAVEIDGETVHRSAFDVGFVTDEPARISEYAVDLADDREVAFRADGVVVATPLGSDGYANAAGGPLLESGGGIAVVPIAPFTTRSDTWVVREGVTVSIRRDAETVSIVVDGERRGVVTPGRPVRIEVVDRVETLQLPRRSRSKPSADRKGSNNS</sequence>
<dbReference type="Proteomes" id="UP001596118">
    <property type="component" value="Unassembled WGS sequence"/>
</dbReference>
<keyword evidence="2" id="KW-0418">Kinase</keyword>